<dbReference type="Pfam" id="PF05193">
    <property type="entry name" value="Peptidase_M16_C"/>
    <property type="match status" value="2"/>
</dbReference>
<reference evidence="9 10" key="1">
    <citation type="submission" date="2020-08" db="EMBL/GenBank/DDBJ databases">
        <title>The Agave Microbiome: Exploring the role of microbial communities in plant adaptations to desert environments.</title>
        <authorList>
            <person name="Partida-Martinez L.P."/>
        </authorList>
    </citation>
    <scope>NUCLEOTIDE SEQUENCE [LARGE SCALE GENOMIC DNA]</scope>
    <source>
        <strain evidence="9 10">AS2.3</strain>
    </source>
</reference>
<feature type="domain" description="Peptidase M16 N-terminal" evidence="7">
    <location>
        <begin position="87"/>
        <end position="218"/>
    </location>
</feature>
<dbReference type="PANTHER" id="PTHR11851">
    <property type="entry name" value="METALLOPROTEASE"/>
    <property type="match status" value="1"/>
</dbReference>
<organism evidence="9 10">
    <name type="scientific">Sphingomonas melonis</name>
    <dbReference type="NCBI Taxonomy" id="152682"/>
    <lineage>
        <taxon>Bacteria</taxon>
        <taxon>Pseudomonadati</taxon>
        <taxon>Pseudomonadota</taxon>
        <taxon>Alphaproteobacteria</taxon>
        <taxon>Sphingomonadales</taxon>
        <taxon>Sphingomonadaceae</taxon>
        <taxon>Sphingomonas</taxon>
    </lineage>
</organism>
<dbReference type="Gene3D" id="3.30.830.10">
    <property type="entry name" value="Metalloenzyme, LuxS/M16 peptidase-like"/>
    <property type="match status" value="3"/>
</dbReference>
<dbReference type="Pfam" id="PF00675">
    <property type="entry name" value="Peptidase_M16"/>
    <property type="match status" value="1"/>
</dbReference>
<feature type="region of interest" description="Disordered" evidence="5">
    <location>
        <begin position="280"/>
        <end position="306"/>
    </location>
</feature>
<dbReference type="GO" id="GO:0046872">
    <property type="term" value="F:metal ion binding"/>
    <property type="evidence" value="ECO:0007669"/>
    <property type="project" value="InterPro"/>
</dbReference>
<feature type="signal peptide" evidence="6">
    <location>
        <begin position="1"/>
        <end position="22"/>
    </location>
</feature>
<dbReference type="InterPro" id="IPR001431">
    <property type="entry name" value="Pept_M16_Zn_BS"/>
</dbReference>
<name>A0A7Y9K3M7_9SPHN</name>
<keyword evidence="6" id="KW-0732">Signal</keyword>
<dbReference type="InterPro" id="IPR007863">
    <property type="entry name" value="Peptidase_M16_C"/>
</dbReference>
<proteinExistence type="inferred from homology"/>
<keyword evidence="3" id="KW-0482">Metalloprotease</keyword>
<dbReference type="InterPro" id="IPR050361">
    <property type="entry name" value="MPP/UQCRC_Complex"/>
</dbReference>
<sequence length="964" mass="102724">MAFFPRALAPVLVLALASATVAQVKAPARRAAPAAAVAAAPAAGVKVDPTPWLYKGSDLAHDPAWVFGTLPNGLRYAVRKNGVPPGQVSIRVRIDAGSLYETDSERGYAHFIEHLSFRGSEYVPDGEAKRVWQRFGATFGSDSNASTTPTQTLYKLDLPSATNQTVDESLKILSGMMAAPALTDAAVSAERPIVLAERREQPGPQVKLQDAMNRLFFAGQPLAERSPIGTVETLEAATGSSVKAFHDRWYRPERAVVIISGDMDPAALGEMVTRHFAGWQGHGPNPADPDFGKPDPSQPTSATLVEPGLPPLVMMGVMRPWHYNDDTKIFNQKRMVDTIAAKVISRRLERRARAGASFVQAGVDLDDRSRSANMTSVLILPVGDQWEQALKDVRAVIADAQNSAPTQAEIDREYADYEVAIRNSVETARVEASAKQADDMAGALDIRETVTAPENSYAILTEAKQKGMFNPAAVLASSKKLFEGDATRALVNTRTAEKGTAEKLAAALKADVSTLTIKRANQAAVDFTKLPALGAPGTVAARTPLTGLPAEKVVFANGVRMLLFPNPDDTGRVFVRVRFGNGYNALPANRPSPAWAGDLALMESGIGTLGQDDLDQLTAGRQLGLDFGIDEDTFSIAALSSPKDYADELTLIAAKLAHPRWDPAPVARAKSAALTAIPGYDSSADGVLSRDLEGLLHAGDPRWATPDAKAVAALTPKAFQAFWAPLLASGPIEVDVFGDVKADEAIAAVAKSLGAIPPRTAPTAAAPPVRFPAHVATPVLRYHNGPDNQASAVIAWPTGAGVADIAEARRLDVLAQVFSDRLFERMRQAAGASYSPGVASSWPKGLPGGGRLMAVSQVAPANVDLFFRLSREIAADLAKNPVSADELARVKGPLQQVYARAATSSLFWLRELSGGAYDDRRLEATRRLGRDFGDVTPEVLQATAAKYLVPAKDWTLAVLPRKGK</sequence>
<comment type="cofactor">
    <cofactor evidence="1">
        <name>Zn(2+)</name>
        <dbReference type="ChEBI" id="CHEBI:29105"/>
    </cofactor>
</comment>
<comment type="similarity">
    <text evidence="2 4">Belongs to the peptidase M16 family.</text>
</comment>
<dbReference type="EMBL" id="JACCBY010000003">
    <property type="protein sequence ID" value="NYD90530.1"/>
    <property type="molecule type" value="Genomic_DNA"/>
</dbReference>
<gene>
    <name evidence="9" type="ORF">HD841_002327</name>
</gene>
<feature type="domain" description="Peptidase M16 C-terminal" evidence="8">
    <location>
        <begin position="714"/>
        <end position="891"/>
    </location>
</feature>
<evidence type="ECO:0000256" key="6">
    <source>
        <dbReference type="SAM" id="SignalP"/>
    </source>
</evidence>
<evidence type="ECO:0000256" key="1">
    <source>
        <dbReference type="ARBA" id="ARBA00001947"/>
    </source>
</evidence>
<dbReference type="RefSeq" id="WP_179509013.1">
    <property type="nucleotide sequence ID" value="NZ_JACCBY010000003.1"/>
</dbReference>
<evidence type="ECO:0000256" key="2">
    <source>
        <dbReference type="ARBA" id="ARBA00007261"/>
    </source>
</evidence>
<feature type="domain" description="Peptidase M16 C-terminal" evidence="8">
    <location>
        <begin position="240"/>
        <end position="412"/>
    </location>
</feature>
<evidence type="ECO:0000313" key="9">
    <source>
        <dbReference type="EMBL" id="NYD90530.1"/>
    </source>
</evidence>
<evidence type="ECO:0000259" key="7">
    <source>
        <dbReference type="Pfam" id="PF00675"/>
    </source>
</evidence>
<evidence type="ECO:0000256" key="5">
    <source>
        <dbReference type="SAM" id="MobiDB-lite"/>
    </source>
</evidence>
<evidence type="ECO:0000256" key="3">
    <source>
        <dbReference type="ARBA" id="ARBA00023049"/>
    </source>
</evidence>
<evidence type="ECO:0000259" key="8">
    <source>
        <dbReference type="Pfam" id="PF05193"/>
    </source>
</evidence>
<evidence type="ECO:0000313" key="10">
    <source>
        <dbReference type="Proteomes" id="UP000517753"/>
    </source>
</evidence>
<dbReference type="Proteomes" id="UP000517753">
    <property type="component" value="Unassembled WGS sequence"/>
</dbReference>
<keyword evidence="9" id="KW-0645">Protease</keyword>
<dbReference type="InterPro" id="IPR011765">
    <property type="entry name" value="Pept_M16_N"/>
</dbReference>
<dbReference type="GO" id="GO:0006508">
    <property type="term" value="P:proteolysis"/>
    <property type="evidence" value="ECO:0007669"/>
    <property type="project" value="UniProtKB-KW"/>
</dbReference>
<feature type="chain" id="PRO_5031566606" evidence="6">
    <location>
        <begin position="23"/>
        <end position="964"/>
    </location>
</feature>
<dbReference type="GO" id="GO:0004222">
    <property type="term" value="F:metalloendopeptidase activity"/>
    <property type="evidence" value="ECO:0007669"/>
    <property type="project" value="InterPro"/>
</dbReference>
<dbReference type="SUPFAM" id="SSF63411">
    <property type="entry name" value="LuxS/MPP-like metallohydrolase"/>
    <property type="match status" value="3"/>
</dbReference>
<dbReference type="InterPro" id="IPR011249">
    <property type="entry name" value="Metalloenz_LuxS/M16"/>
</dbReference>
<keyword evidence="10" id="KW-1185">Reference proteome</keyword>
<dbReference type="EC" id="3.4.24.-" evidence="9"/>
<comment type="caution">
    <text evidence="9">The sequence shown here is derived from an EMBL/GenBank/DDBJ whole genome shotgun (WGS) entry which is preliminary data.</text>
</comment>
<dbReference type="PANTHER" id="PTHR11851:SF49">
    <property type="entry name" value="MITOCHONDRIAL-PROCESSING PEPTIDASE SUBUNIT ALPHA"/>
    <property type="match status" value="1"/>
</dbReference>
<keyword evidence="9" id="KW-0378">Hydrolase</keyword>
<evidence type="ECO:0000256" key="4">
    <source>
        <dbReference type="RuleBase" id="RU004447"/>
    </source>
</evidence>
<accession>A0A7Y9K3M7</accession>
<protein>
    <submittedName>
        <fullName evidence="9">Zinc protease</fullName>
        <ecNumber evidence="9">3.4.24.-</ecNumber>
    </submittedName>
</protein>
<dbReference type="AlphaFoldDB" id="A0A7Y9K3M7"/>
<dbReference type="PROSITE" id="PS00143">
    <property type="entry name" value="INSULINASE"/>
    <property type="match status" value="1"/>
</dbReference>